<dbReference type="GO" id="GO:0006438">
    <property type="term" value="P:valyl-tRNA aminoacylation"/>
    <property type="evidence" value="ECO:0007669"/>
    <property type="project" value="InterPro"/>
</dbReference>
<dbReference type="GO" id="GO:0005829">
    <property type="term" value="C:cytosol"/>
    <property type="evidence" value="ECO:0007669"/>
    <property type="project" value="TreeGrafter"/>
</dbReference>
<dbReference type="PANTHER" id="PTHR11946">
    <property type="entry name" value="VALYL-TRNA SYNTHETASES"/>
    <property type="match status" value="1"/>
</dbReference>
<keyword evidence="9" id="KW-0175">Coiled coil</keyword>
<dbReference type="Pfam" id="PF08264">
    <property type="entry name" value="Anticodon_1"/>
    <property type="match status" value="1"/>
</dbReference>
<evidence type="ECO:0000313" key="12">
    <source>
        <dbReference type="Proteomes" id="UP000663879"/>
    </source>
</evidence>
<dbReference type="Proteomes" id="UP000663879">
    <property type="component" value="Unassembled WGS sequence"/>
</dbReference>
<reference evidence="11" key="1">
    <citation type="submission" date="2021-02" db="EMBL/GenBank/DDBJ databases">
        <authorList>
            <person name="Nowell W R."/>
        </authorList>
    </citation>
    <scope>NUCLEOTIDE SEQUENCE</scope>
    <source>
        <strain evidence="11">Ploen Becks lab</strain>
    </source>
</reference>
<feature type="non-terminal residue" evidence="11">
    <location>
        <position position="1"/>
    </location>
</feature>
<evidence type="ECO:0000313" key="11">
    <source>
        <dbReference type="EMBL" id="CAF0709760.1"/>
    </source>
</evidence>
<dbReference type="EMBL" id="CAJNOC010000048">
    <property type="protein sequence ID" value="CAF0709760.1"/>
    <property type="molecule type" value="Genomic_DNA"/>
</dbReference>
<keyword evidence="2" id="KW-0436">Ligase</keyword>
<evidence type="ECO:0000256" key="2">
    <source>
        <dbReference type="ARBA" id="ARBA00022598"/>
    </source>
</evidence>
<dbReference type="Gene3D" id="1.10.730.10">
    <property type="entry name" value="Isoleucyl-tRNA Synthetase, Domain 1"/>
    <property type="match status" value="1"/>
</dbReference>
<organism evidence="11 12">
    <name type="scientific">Brachionus calyciflorus</name>
    <dbReference type="NCBI Taxonomy" id="104777"/>
    <lineage>
        <taxon>Eukaryota</taxon>
        <taxon>Metazoa</taxon>
        <taxon>Spiralia</taxon>
        <taxon>Gnathifera</taxon>
        <taxon>Rotifera</taxon>
        <taxon>Eurotatoria</taxon>
        <taxon>Monogononta</taxon>
        <taxon>Pseudotrocha</taxon>
        <taxon>Ploima</taxon>
        <taxon>Brachionidae</taxon>
        <taxon>Brachionus</taxon>
    </lineage>
</organism>
<evidence type="ECO:0000256" key="1">
    <source>
        <dbReference type="ARBA" id="ARBA00013169"/>
    </source>
</evidence>
<dbReference type="GO" id="GO:0005524">
    <property type="term" value="F:ATP binding"/>
    <property type="evidence" value="ECO:0007669"/>
    <property type="project" value="UniProtKB-KW"/>
</dbReference>
<keyword evidence="4" id="KW-0067">ATP-binding</keyword>
<dbReference type="PANTHER" id="PTHR11946:SF93">
    <property type="entry name" value="VALINE--TRNA LIGASE, CHLOROPLASTIC_MITOCHONDRIAL 2"/>
    <property type="match status" value="1"/>
</dbReference>
<protein>
    <recommendedName>
        <fullName evidence="1">valine--tRNA ligase</fullName>
        <ecNumber evidence="1">6.1.1.9</ecNumber>
    </recommendedName>
    <alternativeName>
        <fullName evidence="7">Valyl-tRNA synthetase</fullName>
    </alternativeName>
</protein>
<evidence type="ECO:0000256" key="7">
    <source>
        <dbReference type="ARBA" id="ARBA00029936"/>
    </source>
</evidence>
<dbReference type="InterPro" id="IPR002303">
    <property type="entry name" value="Valyl-tRNA_ligase"/>
</dbReference>
<evidence type="ECO:0000256" key="4">
    <source>
        <dbReference type="ARBA" id="ARBA00022840"/>
    </source>
</evidence>
<keyword evidence="5" id="KW-0648">Protein biosynthesis</keyword>
<gene>
    <name evidence="11" type="ORF">OXX778_LOCUS847</name>
</gene>
<dbReference type="InterPro" id="IPR013155">
    <property type="entry name" value="M/V/L/I-tRNA-synth_anticd-bd"/>
</dbReference>
<evidence type="ECO:0000259" key="10">
    <source>
        <dbReference type="Pfam" id="PF08264"/>
    </source>
</evidence>
<evidence type="ECO:0000256" key="8">
    <source>
        <dbReference type="ARBA" id="ARBA00047552"/>
    </source>
</evidence>
<evidence type="ECO:0000256" key="9">
    <source>
        <dbReference type="SAM" id="Coils"/>
    </source>
</evidence>
<proteinExistence type="predicted"/>
<keyword evidence="3" id="KW-0547">Nucleotide-binding</keyword>
<sequence>EFYYADFCDFYLESTKPVFKSSDIELEQIVWNILRQCNNYTLLMYHPFIPSITEELWQKNNSVGSFDSILDFKYPSSSDIVNLTEVNIEEVDEVIKTTKSIISMALKIKKAVNTNERPSILVKISNDLISKEIKNLSNEIVHLGKLKFIEFETKEQNSNFKHSINLKLSDKCDITIRFENEINVGLAITRFEKNLEKKRIQLKSIKNKLNESEKKEDQTSVDKLRFELNEIISEISNLEEQLKMLQSMRK</sequence>
<evidence type="ECO:0000256" key="5">
    <source>
        <dbReference type="ARBA" id="ARBA00022917"/>
    </source>
</evidence>
<comment type="caution">
    <text evidence="11">The sequence shown here is derived from an EMBL/GenBank/DDBJ whole genome shotgun (WGS) entry which is preliminary data.</text>
</comment>
<evidence type="ECO:0000256" key="6">
    <source>
        <dbReference type="ARBA" id="ARBA00023146"/>
    </source>
</evidence>
<dbReference type="AlphaFoldDB" id="A0A813M873"/>
<dbReference type="GO" id="GO:0004832">
    <property type="term" value="F:valine-tRNA ligase activity"/>
    <property type="evidence" value="ECO:0007669"/>
    <property type="project" value="UniProtKB-EC"/>
</dbReference>
<name>A0A813M873_9BILA</name>
<dbReference type="InterPro" id="IPR009080">
    <property type="entry name" value="tRNAsynth_Ia_anticodon-bd"/>
</dbReference>
<dbReference type="EC" id="6.1.1.9" evidence="1"/>
<accession>A0A813M873</accession>
<dbReference type="OrthoDB" id="629407at2759"/>
<keyword evidence="12" id="KW-1185">Reference proteome</keyword>
<dbReference type="SUPFAM" id="SSF47323">
    <property type="entry name" value="Anticodon-binding domain of a subclass of class I aminoacyl-tRNA synthetases"/>
    <property type="match status" value="1"/>
</dbReference>
<keyword evidence="6" id="KW-0030">Aminoacyl-tRNA synthetase</keyword>
<feature type="domain" description="Methionyl/Valyl/Leucyl/Isoleucyl-tRNA synthetase anticodon-binding" evidence="10">
    <location>
        <begin position="1"/>
        <end position="114"/>
    </location>
</feature>
<evidence type="ECO:0000256" key="3">
    <source>
        <dbReference type="ARBA" id="ARBA00022741"/>
    </source>
</evidence>
<comment type="catalytic activity">
    <reaction evidence="8">
        <text>tRNA(Val) + L-valine + ATP = L-valyl-tRNA(Val) + AMP + diphosphate</text>
        <dbReference type="Rhea" id="RHEA:10704"/>
        <dbReference type="Rhea" id="RHEA-COMP:9672"/>
        <dbReference type="Rhea" id="RHEA-COMP:9708"/>
        <dbReference type="ChEBI" id="CHEBI:30616"/>
        <dbReference type="ChEBI" id="CHEBI:33019"/>
        <dbReference type="ChEBI" id="CHEBI:57762"/>
        <dbReference type="ChEBI" id="CHEBI:78442"/>
        <dbReference type="ChEBI" id="CHEBI:78537"/>
        <dbReference type="ChEBI" id="CHEBI:456215"/>
        <dbReference type="EC" id="6.1.1.9"/>
    </reaction>
</comment>
<feature type="coiled-coil region" evidence="9">
    <location>
        <begin position="188"/>
        <end position="248"/>
    </location>
</feature>